<dbReference type="SUPFAM" id="SSF82199">
    <property type="entry name" value="SET domain"/>
    <property type="match status" value="1"/>
</dbReference>
<dbReference type="InterPro" id="IPR046341">
    <property type="entry name" value="SET_dom_sf"/>
</dbReference>
<comment type="caution">
    <text evidence="2">The sequence shown here is derived from an EMBL/GenBank/DDBJ whole genome shotgun (WGS) entry which is preliminary data.</text>
</comment>
<evidence type="ECO:0000259" key="1">
    <source>
        <dbReference type="PROSITE" id="PS50280"/>
    </source>
</evidence>
<protein>
    <recommendedName>
        <fullName evidence="1">SET domain-containing protein</fullName>
    </recommendedName>
</protein>
<organism evidence="2 3">
    <name type="scientific">Mycoemilia scoparia</name>
    <dbReference type="NCBI Taxonomy" id="417184"/>
    <lineage>
        <taxon>Eukaryota</taxon>
        <taxon>Fungi</taxon>
        <taxon>Fungi incertae sedis</taxon>
        <taxon>Zoopagomycota</taxon>
        <taxon>Kickxellomycotina</taxon>
        <taxon>Kickxellomycetes</taxon>
        <taxon>Kickxellales</taxon>
        <taxon>Kickxellaceae</taxon>
        <taxon>Mycoemilia</taxon>
    </lineage>
</organism>
<dbReference type="Gene3D" id="2.170.270.10">
    <property type="entry name" value="SET domain"/>
    <property type="match status" value="1"/>
</dbReference>
<evidence type="ECO:0000313" key="3">
    <source>
        <dbReference type="Proteomes" id="UP001150538"/>
    </source>
</evidence>
<dbReference type="Proteomes" id="UP001150538">
    <property type="component" value="Unassembled WGS sequence"/>
</dbReference>
<dbReference type="OrthoDB" id="2017893at2759"/>
<reference evidence="2" key="1">
    <citation type="submission" date="2022-07" db="EMBL/GenBank/DDBJ databases">
        <title>Phylogenomic reconstructions and comparative analyses of Kickxellomycotina fungi.</title>
        <authorList>
            <person name="Reynolds N.K."/>
            <person name="Stajich J.E."/>
            <person name="Barry K."/>
            <person name="Grigoriev I.V."/>
            <person name="Crous P."/>
            <person name="Smith M.E."/>
        </authorList>
    </citation>
    <scope>NUCLEOTIDE SEQUENCE</scope>
    <source>
        <strain evidence="2">NBRC 100468</strain>
    </source>
</reference>
<dbReference type="EMBL" id="JANBPU010000011">
    <property type="protein sequence ID" value="KAJ1920641.1"/>
    <property type="molecule type" value="Genomic_DNA"/>
</dbReference>
<name>A0A9W8A0W1_9FUNG</name>
<proteinExistence type="predicted"/>
<dbReference type="AlphaFoldDB" id="A0A9W8A0W1"/>
<accession>A0A9W8A0W1</accession>
<dbReference type="PROSITE" id="PS50280">
    <property type="entry name" value="SET"/>
    <property type="match status" value="1"/>
</dbReference>
<sequence>MHHDAAGAGSKPKNWPSDVVYLKHPVFSNSQLRDRLRPGSSACDYTGKALHELPTVSTPLLQQKAATKITSLANQPSHPAHPHFGLFATKDLKPGTLLLPYLGVVTLSDDADENSDYCLKLGPNLAVDGEKKGNEGRFVNDYRGIQSKPNVEFREYIDKSTNEIRMGIWVMNTAHNKKGIKKGSELCISYGKGFWKSRSVYV</sequence>
<dbReference type="SMART" id="SM00317">
    <property type="entry name" value="SET"/>
    <property type="match status" value="1"/>
</dbReference>
<feature type="domain" description="SET" evidence="1">
    <location>
        <begin position="67"/>
        <end position="191"/>
    </location>
</feature>
<dbReference type="Pfam" id="PF00856">
    <property type="entry name" value="SET"/>
    <property type="match status" value="1"/>
</dbReference>
<evidence type="ECO:0000313" key="2">
    <source>
        <dbReference type="EMBL" id="KAJ1920641.1"/>
    </source>
</evidence>
<dbReference type="InterPro" id="IPR001214">
    <property type="entry name" value="SET_dom"/>
</dbReference>
<keyword evidence="3" id="KW-1185">Reference proteome</keyword>
<gene>
    <name evidence="2" type="ORF">H4219_001199</name>
</gene>